<dbReference type="EMBL" id="CP059894">
    <property type="protein sequence ID" value="QNJ96470.1"/>
    <property type="molecule type" value="Genomic_DNA"/>
</dbReference>
<protein>
    <submittedName>
        <fullName evidence="2">Uncharacterized protein</fullName>
    </submittedName>
</protein>
<evidence type="ECO:0000313" key="2">
    <source>
        <dbReference type="EMBL" id="QNJ96470.1"/>
    </source>
</evidence>
<dbReference type="KEGG" id="mflu:HZU40_10860"/>
<organism evidence="2 3">
    <name type="scientific">Mycolicibacterium fluoranthenivorans</name>
    <dbReference type="NCBI Taxonomy" id="258505"/>
    <lineage>
        <taxon>Bacteria</taxon>
        <taxon>Bacillati</taxon>
        <taxon>Actinomycetota</taxon>
        <taxon>Actinomycetes</taxon>
        <taxon>Mycobacteriales</taxon>
        <taxon>Mycobacteriaceae</taxon>
        <taxon>Mycolicibacterium</taxon>
    </lineage>
</organism>
<evidence type="ECO:0000256" key="1">
    <source>
        <dbReference type="SAM" id="MobiDB-lite"/>
    </source>
</evidence>
<gene>
    <name evidence="2" type="ORF">HZU40_10860</name>
</gene>
<feature type="region of interest" description="Disordered" evidence="1">
    <location>
        <begin position="35"/>
        <end position="75"/>
    </location>
</feature>
<reference evidence="2 3" key="1">
    <citation type="submission" date="2020-07" db="EMBL/GenBank/DDBJ databases">
        <title>Draft genome sequence of four isobutane-metabolizing strains capable of cometabolically degrading diverse ether contaminants.</title>
        <authorList>
            <person name="Chen W."/>
            <person name="Faulkner N."/>
            <person name="Smith C."/>
            <person name="Hyman M."/>
        </authorList>
    </citation>
    <scope>NUCLEOTIDE SEQUENCE [LARGE SCALE GENOMIC DNA]</scope>
    <source>
        <strain evidence="2 3">2A</strain>
    </source>
</reference>
<feature type="compositionally biased region" description="Basic residues" evidence="1">
    <location>
        <begin position="60"/>
        <end position="75"/>
    </location>
</feature>
<dbReference type="AlphaFoldDB" id="A0A7G8PQ54"/>
<proteinExistence type="predicted"/>
<dbReference type="Proteomes" id="UP000515498">
    <property type="component" value="Chromosome"/>
</dbReference>
<evidence type="ECO:0000313" key="3">
    <source>
        <dbReference type="Proteomes" id="UP000515498"/>
    </source>
</evidence>
<sequence>MDFAMSARAADHHERLSGFMVEDVLPAEVSYHAQREEVQERSGLSSLEDVPQTESNSAGRKAHSRRLCAARQARR</sequence>
<name>A0A7G8PQ54_9MYCO</name>
<accession>A0A7G8PQ54</accession>
<dbReference type="RefSeq" id="WP_187099562.1">
    <property type="nucleotide sequence ID" value="NZ_CP059894.1"/>
</dbReference>